<dbReference type="SUPFAM" id="SSF52540">
    <property type="entry name" value="P-loop containing nucleoside triphosphate hydrolases"/>
    <property type="match status" value="1"/>
</dbReference>
<dbReference type="InterPro" id="IPR027417">
    <property type="entry name" value="P-loop_NTPase"/>
</dbReference>
<evidence type="ECO:0000256" key="1">
    <source>
        <dbReference type="ARBA" id="ARBA00022741"/>
    </source>
</evidence>
<dbReference type="KEGG" id="iho:Igni_1365"/>
<evidence type="ECO:0000259" key="2">
    <source>
        <dbReference type="PROSITE" id="PS51710"/>
    </source>
</evidence>
<dbReference type="HOGENOM" id="CLU_037276_1_0_2"/>
<reference evidence="3 4" key="1">
    <citation type="journal article" date="2008" name="Genome Biol.">
        <title>A genomic analysis of the archaeal system Ignicoccus hospitalis-Nanoarchaeum equitans.</title>
        <authorList>
            <person name="Podar M."/>
            <person name="Anderson I."/>
            <person name="Makarova K.S."/>
            <person name="Elkins J.G."/>
            <person name="Ivanova N."/>
            <person name="Wall M.A."/>
            <person name="Lykidis A."/>
            <person name="Mavromatis K."/>
            <person name="Sun H."/>
            <person name="Hudson M.E."/>
            <person name="Chen W."/>
            <person name="Deciu C."/>
            <person name="Hutchison D."/>
            <person name="Eads J.R."/>
            <person name="Anderson A."/>
            <person name="Fernandes F."/>
            <person name="Szeto E."/>
            <person name="Lapidus A."/>
            <person name="Kyrpides N.C."/>
            <person name="Saier M.H.Jr."/>
            <person name="Richardson P.M."/>
            <person name="Rachel R."/>
            <person name="Huber H."/>
            <person name="Eisen J.A."/>
            <person name="Koonin E.V."/>
            <person name="Keller M."/>
            <person name="Stetter K.O."/>
        </authorList>
    </citation>
    <scope>NUCLEOTIDE SEQUENCE [LARGE SCALE GENOMIC DNA]</scope>
    <source>
        <strain evidence="4">KIN4/I / DSM 18386 / JCM 14125</strain>
    </source>
</reference>
<dbReference type="CDD" id="cd01899">
    <property type="entry name" value="Ygr210"/>
    <property type="match status" value="1"/>
</dbReference>
<dbReference type="NCBIfam" id="NF007171">
    <property type="entry name" value="PRK09602.1"/>
    <property type="match status" value="1"/>
</dbReference>
<dbReference type="SUPFAM" id="SSF81271">
    <property type="entry name" value="TGS-like"/>
    <property type="match status" value="1"/>
</dbReference>
<dbReference type="InterPro" id="IPR012676">
    <property type="entry name" value="TGS-like"/>
</dbReference>
<dbReference type="Proteomes" id="UP000000262">
    <property type="component" value="Chromosome"/>
</dbReference>
<organism evidence="3 4">
    <name type="scientific">Ignicoccus hospitalis (strain KIN4/I / DSM 18386 / JCM 14125)</name>
    <dbReference type="NCBI Taxonomy" id="453591"/>
    <lineage>
        <taxon>Archaea</taxon>
        <taxon>Thermoproteota</taxon>
        <taxon>Thermoprotei</taxon>
        <taxon>Desulfurococcales</taxon>
        <taxon>Desulfurococcaceae</taxon>
        <taxon>Ignicoccus</taxon>
    </lineage>
</organism>
<sequence length="401" mass="43997">MMPLLGVVGKTNVGKSTFFSAATLVEVETENRPFVTIDPNVGVTHVRKRCAHVELGLPKCDPVDGFCLKGWRFIPVKLVDVAGLVPGAAEGRGLGTKFLDEVRKADALLIVVDASGSTDAEGNPVPPGTHNPAEDVQILLNEFSGWVFSQMKKDWKSFVTKVSTMGIRAAEAMKERLSGFSVKEREIIKAINELSLDENLAKWSEEDLKNFVRKVIELRPKVIVANKSDSDFAERGIEMLREAYPRTPVIPTSAAAELILRKAAKAGAIEYVPGDSSFQIIDEKKLTEKQKKVLKMIEKKVLERWGNTGVVQSLNEAVFGQLEMVVVYPVHDANKFTDSEGRVLPEARLVPKGTKVKEFAAQIHSDLAKGFLYAIDARTGRRLGADAEVEDGMVIKVVSAK</sequence>
<keyword evidence="4" id="KW-1185">Reference proteome</keyword>
<dbReference type="EMBL" id="CP000816">
    <property type="protein sequence ID" value="ABU82541.1"/>
    <property type="molecule type" value="Genomic_DNA"/>
</dbReference>
<dbReference type="AlphaFoldDB" id="A8AC89"/>
<dbReference type="Gene3D" id="3.40.50.300">
    <property type="entry name" value="P-loop containing nucleotide triphosphate hydrolases"/>
    <property type="match status" value="1"/>
</dbReference>
<evidence type="ECO:0000313" key="4">
    <source>
        <dbReference type="Proteomes" id="UP000000262"/>
    </source>
</evidence>
<dbReference type="PRINTS" id="PR00326">
    <property type="entry name" value="GTP1OBG"/>
</dbReference>
<dbReference type="Pfam" id="PF01926">
    <property type="entry name" value="MMR_HSR1"/>
    <property type="match status" value="1"/>
</dbReference>
<dbReference type="InterPro" id="IPR013646">
    <property type="entry name" value="YGR210-like_G4"/>
</dbReference>
<dbReference type="PROSITE" id="PS51710">
    <property type="entry name" value="G_OBG"/>
    <property type="match status" value="1"/>
</dbReference>
<dbReference type="PhylomeDB" id="A8AC89"/>
<dbReference type="InterPro" id="IPR031167">
    <property type="entry name" value="G_OBG"/>
</dbReference>
<dbReference type="GO" id="GO:0005737">
    <property type="term" value="C:cytoplasm"/>
    <property type="evidence" value="ECO:0007669"/>
    <property type="project" value="TreeGrafter"/>
</dbReference>
<dbReference type="InterPro" id="IPR004095">
    <property type="entry name" value="TGS"/>
</dbReference>
<protein>
    <recommendedName>
        <fullName evidence="2">OBG-type G domain-containing protein</fullName>
    </recommendedName>
</protein>
<dbReference type="Gene3D" id="1.10.8.470">
    <property type="match status" value="1"/>
</dbReference>
<dbReference type="STRING" id="453591.Igni_1365"/>
<dbReference type="PANTHER" id="PTHR23305:SF1">
    <property type="entry name" value="OBG-TYPE G DOMAIN-CONTAINING PROTEIN"/>
    <property type="match status" value="1"/>
</dbReference>
<keyword evidence="1" id="KW-0547">Nucleotide-binding</keyword>
<dbReference type="PANTHER" id="PTHR23305">
    <property type="entry name" value="OBG GTPASE FAMILY"/>
    <property type="match status" value="1"/>
</dbReference>
<name>A8AC89_IGNH4</name>
<proteinExistence type="predicted"/>
<dbReference type="GO" id="GO:0005525">
    <property type="term" value="F:GTP binding"/>
    <property type="evidence" value="ECO:0007669"/>
    <property type="project" value="InterPro"/>
</dbReference>
<feature type="domain" description="OBG-type G" evidence="2">
    <location>
        <begin position="3"/>
        <end position="272"/>
    </location>
</feature>
<evidence type="ECO:0000313" key="3">
    <source>
        <dbReference type="EMBL" id="ABU82541.1"/>
    </source>
</evidence>
<dbReference type="GO" id="GO:0016887">
    <property type="term" value="F:ATP hydrolysis activity"/>
    <property type="evidence" value="ECO:0007669"/>
    <property type="project" value="TreeGrafter"/>
</dbReference>
<dbReference type="Pfam" id="PF02824">
    <property type="entry name" value="TGS"/>
    <property type="match status" value="1"/>
</dbReference>
<dbReference type="InterPro" id="IPR012675">
    <property type="entry name" value="Beta-grasp_dom_sf"/>
</dbReference>
<dbReference type="InterPro" id="IPR006073">
    <property type="entry name" value="GTP-bd"/>
</dbReference>
<dbReference type="Gene3D" id="3.10.20.30">
    <property type="match status" value="1"/>
</dbReference>
<dbReference type="Pfam" id="PF08438">
    <property type="entry name" value="YGR210-like_G4"/>
    <property type="match status" value="1"/>
</dbReference>
<accession>A8AC89</accession>
<gene>
    <name evidence="3" type="ordered locus">Igni_1365</name>
</gene>
<dbReference type="eggNOG" id="arCOG00357">
    <property type="taxonomic scope" value="Archaea"/>
</dbReference>